<dbReference type="SUPFAM" id="SSF75620">
    <property type="entry name" value="Release factor"/>
    <property type="match status" value="1"/>
</dbReference>
<proteinExistence type="predicted"/>
<gene>
    <name evidence="2" type="ORF">OBE_03238</name>
</gene>
<accession>K1UJS8</accession>
<dbReference type="GO" id="GO:0006415">
    <property type="term" value="P:translational termination"/>
    <property type="evidence" value="ECO:0007669"/>
    <property type="project" value="InterPro"/>
</dbReference>
<evidence type="ECO:0000313" key="2">
    <source>
        <dbReference type="EMBL" id="EKC71751.1"/>
    </source>
</evidence>
<sequence>MFDKLDGILERYDEIMEQLNDPNVVSDQNNFRKLMKEQSDLAPIVEAYKA</sequence>
<dbReference type="Pfam" id="PF03462">
    <property type="entry name" value="PCRF"/>
    <property type="match status" value="1"/>
</dbReference>
<name>K1UJS8_9ZZZZ</name>
<evidence type="ECO:0000259" key="1">
    <source>
        <dbReference type="Pfam" id="PF03462"/>
    </source>
</evidence>
<organism evidence="2">
    <name type="scientific">human gut metagenome</name>
    <dbReference type="NCBI Taxonomy" id="408170"/>
    <lineage>
        <taxon>unclassified sequences</taxon>
        <taxon>metagenomes</taxon>
        <taxon>organismal metagenomes</taxon>
    </lineage>
</organism>
<dbReference type="Gene3D" id="6.10.140.1980">
    <property type="match status" value="1"/>
</dbReference>
<feature type="domain" description="Peptide chain release factor" evidence="1">
    <location>
        <begin position="9"/>
        <end position="49"/>
    </location>
</feature>
<dbReference type="AlphaFoldDB" id="K1UJS8"/>
<reference evidence="2" key="1">
    <citation type="journal article" date="2013" name="Environ. Microbiol.">
        <title>Microbiota from the distal guts of lean and obese adolescents exhibit partial functional redundancy besides clear differences in community structure.</title>
        <authorList>
            <person name="Ferrer M."/>
            <person name="Ruiz A."/>
            <person name="Lanza F."/>
            <person name="Haange S.B."/>
            <person name="Oberbach A."/>
            <person name="Till H."/>
            <person name="Bargiela R."/>
            <person name="Campoy C."/>
            <person name="Segura M.T."/>
            <person name="Richter M."/>
            <person name="von Bergen M."/>
            <person name="Seifert J."/>
            <person name="Suarez A."/>
        </authorList>
    </citation>
    <scope>NUCLEOTIDE SEQUENCE</scope>
</reference>
<dbReference type="InterPro" id="IPR045853">
    <property type="entry name" value="Pep_chain_release_fac_I_sf"/>
</dbReference>
<comment type="caution">
    <text evidence="2">The sequence shown here is derived from an EMBL/GenBank/DDBJ whole genome shotgun (WGS) entry which is preliminary data.</text>
</comment>
<dbReference type="EMBL" id="AJWZ01002149">
    <property type="protein sequence ID" value="EKC71751.1"/>
    <property type="molecule type" value="Genomic_DNA"/>
</dbReference>
<protein>
    <submittedName>
        <fullName evidence="2">Peptide chain release factor 1</fullName>
    </submittedName>
</protein>
<dbReference type="InterPro" id="IPR005139">
    <property type="entry name" value="PCRF"/>
</dbReference>